<evidence type="ECO:0000313" key="2">
    <source>
        <dbReference type="EMBL" id="EWS76593.1"/>
    </source>
</evidence>
<dbReference type="GeneID" id="24438830"/>
<proteinExistence type="predicted"/>
<sequence length="245" mass="28490">MNTISLIIFLGIMQVTFKFYFLYQKKINLFDLRMLKFILLLGLISNKIGSKFDLVVQDHLSRKNGILQTVQILLVYFSIILKYNGFQSVSLFFMFFCAVINGVEEYLFLPFLDRTVNKLSLQLNSVVCLGQLIICLAINVNGKRTFFVLITLFVLAIKLASNLQIQRENNINSIFFLKSANQSNFFSSLKPYEIDIHIRFLISKQLKPPLSDNSKIILESVIFEHYQSCLRRPYCFCEQITNVKF</sequence>
<dbReference type="Proteomes" id="UP000009168">
    <property type="component" value="Unassembled WGS sequence"/>
</dbReference>
<gene>
    <name evidence="2" type="ORF">TTHERM_000414379</name>
</gene>
<evidence type="ECO:0000313" key="3">
    <source>
        <dbReference type="Proteomes" id="UP000009168"/>
    </source>
</evidence>
<feature type="transmembrane region" description="Helical" evidence="1">
    <location>
        <begin position="6"/>
        <end position="23"/>
    </location>
</feature>
<protein>
    <submittedName>
        <fullName evidence="2">Transmembrane protein, putative</fullName>
    </submittedName>
</protein>
<dbReference type="InParanoid" id="W7XHB2"/>
<feature type="transmembrane region" description="Helical" evidence="1">
    <location>
        <begin position="121"/>
        <end position="140"/>
    </location>
</feature>
<dbReference type="KEGG" id="tet:TTHERM_000414379"/>
<evidence type="ECO:0000256" key="1">
    <source>
        <dbReference type="SAM" id="Phobius"/>
    </source>
</evidence>
<keyword evidence="1" id="KW-1133">Transmembrane helix</keyword>
<keyword evidence="1 2" id="KW-0812">Transmembrane</keyword>
<keyword evidence="3" id="KW-1185">Reference proteome</keyword>
<accession>W7XHB2</accession>
<feature type="transmembrane region" description="Helical" evidence="1">
    <location>
        <begin position="65"/>
        <end position="83"/>
    </location>
</feature>
<name>W7XHB2_TETTS</name>
<keyword evidence="1" id="KW-0472">Membrane</keyword>
<feature type="transmembrane region" description="Helical" evidence="1">
    <location>
        <begin position="146"/>
        <end position="165"/>
    </location>
</feature>
<reference evidence="3" key="1">
    <citation type="journal article" date="2006" name="PLoS Biol.">
        <title>Macronuclear genome sequence of the ciliate Tetrahymena thermophila, a model eukaryote.</title>
        <authorList>
            <person name="Eisen J.A."/>
            <person name="Coyne R.S."/>
            <person name="Wu M."/>
            <person name="Wu D."/>
            <person name="Thiagarajan M."/>
            <person name="Wortman J.R."/>
            <person name="Badger J.H."/>
            <person name="Ren Q."/>
            <person name="Amedeo P."/>
            <person name="Jones K.M."/>
            <person name="Tallon L.J."/>
            <person name="Delcher A.L."/>
            <person name="Salzberg S.L."/>
            <person name="Silva J.C."/>
            <person name="Haas B.J."/>
            <person name="Majoros W.H."/>
            <person name="Farzad M."/>
            <person name="Carlton J.M."/>
            <person name="Smith R.K. Jr."/>
            <person name="Garg J."/>
            <person name="Pearlman R.E."/>
            <person name="Karrer K.M."/>
            <person name="Sun L."/>
            <person name="Manning G."/>
            <person name="Elde N.C."/>
            <person name="Turkewitz A.P."/>
            <person name="Asai D.J."/>
            <person name="Wilkes D.E."/>
            <person name="Wang Y."/>
            <person name="Cai H."/>
            <person name="Collins K."/>
            <person name="Stewart B.A."/>
            <person name="Lee S.R."/>
            <person name="Wilamowska K."/>
            <person name="Weinberg Z."/>
            <person name="Ruzzo W.L."/>
            <person name="Wloga D."/>
            <person name="Gaertig J."/>
            <person name="Frankel J."/>
            <person name="Tsao C.-C."/>
            <person name="Gorovsky M.A."/>
            <person name="Keeling P.J."/>
            <person name="Waller R.F."/>
            <person name="Patron N.J."/>
            <person name="Cherry J.M."/>
            <person name="Stover N.A."/>
            <person name="Krieger C.J."/>
            <person name="del Toro C."/>
            <person name="Ryder H.F."/>
            <person name="Williamson S.C."/>
            <person name="Barbeau R.A."/>
            <person name="Hamilton E.P."/>
            <person name="Orias E."/>
        </authorList>
    </citation>
    <scope>NUCLEOTIDE SEQUENCE [LARGE SCALE GENOMIC DNA]</scope>
    <source>
        <strain evidence="3">SB210</strain>
    </source>
</reference>
<organism evidence="2 3">
    <name type="scientific">Tetrahymena thermophila (strain SB210)</name>
    <dbReference type="NCBI Taxonomy" id="312017"/>
    <lineage>
        <taxon>Eukaryota</taxon>
        <taxon>Sar</taxon>
        <taxon>Alveolata</taxon>
        <taxon>Ciliophora</taxon>
        <taxon>Intramacronucleata</taxon>
        <taxon>Oligohymenophorea</taxon>
        <taxon>Hymenostomatida</taxon>
        <taxon>Tetrahymenina</taxon>
        <taxon>Tetrahymenidae</taxon>
        <taxon>Tetrahymena</taxon>
    </lineage>
</organism>
<dbReference type="RefSeq" id="XP_012650879.1">
    <property type="nucleotide sequence ID" value="XM_012795425.1"/>
</dbReference>
<dbReference type="AlphaFoldDB" id="W7XHB2"/>
<dbReference type="EMBL" id="GG662856">
    <property type="protein sequence ID" value="EWS76593.1"/>
    <property type="molecule type" value="Genomic_DNA"/>
</dbReference>